<name>A0ABN2R7W7_9ACTN</name>
<gene>
    <name evidence="1" type="ORF">GCM10009838_22790</name>
</gene>
<sequence length="69" mass="7353">MDQVADDLDLHAEHQGLGLDLRDLRLGAVDQHDPIVLVAGIAVLGLVERGRHDVGDVSATDPVSRLLPP</sequence>
<protein>
    <submittedName>
        <fullName evidence="1">Uncharacterized protein</fullName>
    </submittedName>
</protein>
<evidence type="ECO:0000313" key="2">
    <source>
        <dbReference type="Proteomes" id="UP001499854"/>
    </source>
</evidence>
<reference evidence="1 2" key="1">
    <citation type="journal article" date="2019" name="Int. J. Syst. Evol. Microbiol.">
        <title>The Global Catalogue of Microorganisms (GCM) 10K type strain sequencing project: providing services to taxonomists for standard genome sequencing and annotation.</title>
        <authorList>
            <consortium name="The Broad Institute Genomics Platform"/>
            <consortium name="The Broad Institute Genome Sequencing Center for Infectious Disease"/>
            <person name="Wu L."/>
            <person name="Ma J."/>
        </authorList>
    </citation>
    <scope>NUCLEOTIDE SEQUENCE [LARGE SCALE GENOMIC DNA]</scope>
    <source>
        <strain evidence="1 2">JCM 16013</strain>
    </source>
</reference>
<dbReference type="EMBL" id="BAAAQM010000010">
    <property type="protein sequence ID" value="GAA1964855.1"/>
    <property type="molecule type" value="Genomic_DNA"/>
</dbReference>
<evidence type="ECO:0000313" key="1">
    <source>
        <dbReference type="EMBL" id="GAA1964855.1"/>
    </source>
</evidence>
<dbReference type="Proteomes" id="UP001499854">
    <property type="component" value="Unassembled WGS sequence"/>
</dbReference>
<proteinExistence type="predicted"/>
<keyword evidence="2" id="KW-1185">Reference proteome</keyword>
<comment type="caution">
    <text evidence="1">The sequence shown here is derived from an EMBL/GenBank/DDBJ whole genome shotgun (WGS) entry which is preliminary data.</text>
</comment>
<accession>A0ABN2R7W7</accession>
<organism evidence="1 2">
    <name type="scientific">Catenulispora subtropica</name>
    <dbReference type="NCBI Taxonomy" id="450798"/>
    <lineage>
        <taxon>Bacteria</taxon>
        <taxon>Bacillati</taxon>
        <taxon>Actinomycetota</taxon>
        <taxon>Actinomycetes</taxon>
        <taxon>Catenulisporales</taxon>
        <taxon>Catenulisporaceae</taxon>
        <taxon>Catenulispora</taxon>
    </lineage>
</organism>